<feature type="domain" description="Hypervirulence associated protein TUDOR" evidence="1">
    <location>
        <begin position="50"/>
        <end position="90"/>
    </location>
</feature>
<protein>
    <recommendedName>
        <fullName evidence="1">Hypervirulence associated protein TUDOR domain-containing protein</fullName>
    </recommendedName>
</protein>
<sequence>MPQYRNGQSVIYKPVGATSHSHPQHYISMSEKLTIPIKGPDSRTPESIGTVLTEAGNQASLNVHASEENPRYEIENQNTGKTTTVYERNILGPTE</sequence>
<name>A0A5N7DC39_9EURO</name>
<dbReference type="Proteomes" id="UP000325579">
    <property type="component" value="Unassembled WGS sequence"/>
</dbReference>
<dbReference type="Pfam" id="PF11160">
    <property type="entry name" value="Hva1_TUDOR"/>
    <property type="match status" value="1"/>
</dbReference>
<dbReference type="RefSeq" id="XP_031941246.1">
    <property type="nucleotide sequence ID" value="XM_032087281.1"/>
</dbReference>
<evidence type="ECO:0000259" key="1">
    <source>
        <dbReference type="Pfam" id="PF11160"/>
    </source>
</evidence>
<dbReference type="GeneID" id="43671972"/>
<evidence type="ECO:0000313" key="3">
    <source>
        <dbReference type="Proteomes" id="UP000325579"/>
    </source>
</evidence>
<reference evidence="2 3" key="1">
    <citation type="submission" date="2019-04" db="EMBL/GenBank/DDBJ databases">
        <authorList>
            <consortium name="DOE Joint Genome Institute"/>
            <person name="Mondo S."/>
            <person name="Kjaerbolling I."/>
            <person name="Vesth T."/>
            <person name="Frisvad J.C."/>
            <person name="Nybo J.L."/>
            <person name="Theobald S."/>
            <person name="Kildgaard S."/>
            <person name="Isbrandt T."/>
            <person name="Kuo A."/>
            <person name="Sato A."/>
            <person name="Lyhne E.K."/>
            <person name="Kogle M.E."/>
            <person name="Wiebenga A."/>
            <person name="Kun R.S."/>
            <person name="Lubbers R.J."/>
            <person name="Makela M.R."/>
            <person name="Barry K."/>
            <person name="Chovatia M."/>
            <person name="Clum A."/>
            <person name="Daum C."/>
            <person name="Haridas S."/>
            <person name="He G."/>
            <person name="LaButti K."/>
            <person name="Lipzen A."/>
            <person name="Riley R."/>
            <person name="Salamov A."/>
            <person name="Simmons B.A."/>
            <person name="Magnuson J.K."/>
            <person name="Henrissat B."/>
            <person name="Mortensen U.H."/>
            <person name="Larsen T.O."/>
            <person name="Devries R.P."/>
            <person name="Grigoriev I.V."/>
            <person name="Machida M."/>
            <person name="Baker S.E."/>
            <person name="Andersen M.R."/>
            <person name="Cantor M.N."/>
            <person name="Hua S.X."/>
        </authorList>
    </citation>
    <scope>NUCLEOTIDE SEQUENCE [LARGE SCALE GENOMIC DNA]</scope>
    <source>
        <strain evidence="2 3">CBS 119388</strain>
    </source>
</reference>
<gene>
    <name evidence="2" type="ORF">BDV37DRAFT_283399</name>
</gene>
<accession>A0A5N7DC39</accession>
<organism evidence="2 3">
    <name type="scientific">Aspergillus pseudonomiae</name>
    <dbReference type="NCBI Taxonomy" id="1506151"/>
    <lineage>
        <taxon>Eukaryota</taxon>
        <taxon>Fungi</taxon>
        <taxon>Dikarya</taxon>
        <taxon>Ascomycota</taxon>
        <taxon>Pezizomycotina</taxon>
        <taxon>Eurotiomycetes</taxon>
        <taxon>Eurotiomycetidae</taxon>
        <taxon>Eurotiales</taxon>
        <taxon>Aspergillaceae</taxon>
        <taxon>Aspergillus</taxon>
        <taxon>Aspergillus subgen. Circumdati</taxon>
    </lineage>
</organism>
<dbReference type="OrthoDB" id="10052172at2759"/>
<proteinExistence type="predicted"/>
<dbReference type="AlphaFoldDB" id="A0A5N7DC39"/>
<keyword evidence="3" id="KW-1185">Reference proteome</keyword>
<dbReference type="EMBL" id="ML736772">
    <property type="protein sequence ID" value="KAE8403927.1"/>
    <property type="molecule type" value="Genomic_DNA"/>
</dbReference>
<evidence type="ECO:0000313" key="2">
    <source>
        <dbReference type="EMBL" id="KAE8403927.1"/>
    </source>
</evidence>
<dbReference type="InterPro" id="IPR021331">
    <property type="entry name" value="Hva1_TUDOR"/>
</dbReference>